<dbReference type="Proteomes" id="UP000827976">
    <property type="component" value="Chromosome 5"/>
</dbReference>
<evidence type="ECO:0000313" key="2">
    <source>
        <dbReference type="Proteomes" id="UP000827976"/>
    </source>
</evidence>
<keyword evidence="2" id="KW-1185">Reference proteome</keyword>
<dbReference type="EMBL" id="CM037015">
    <property type="protein sequence ID" value="KAH7682485.1"/>
    <property type="molecule type" value="Genomic_DNA"/>
</dbReference>
<reference evidence="2" key="1">
    <citation type="journal article" date="2022" name="Nat. Commun.">
        <title>Chromosome evolution and the genetic basis of agronomically important traits in greater yam.</title>
        <authorList>
            <person name="Bredeson J.V."/>
            <person name="Lyons J.B."/>
            <person name="Oniyinde I.O."/>
            <person name="Okereke N.R."/>
            <person name="Kolade O."/>
            <person name="Nnabue I."/>
            <person name="Nwadili C.O."/>
            <person name="Hribova E."/>
            <person name="Parker M."/>
            <person name="Nwogha J."/>
            <person name="Shu S."/>
            <person name="Carlson J."/>
            <person name="Kariba R."/>
            <person name="Muthemba S."/>
            <person name="Knop K."/>
            <person name="Barton G.J."/>
            <person name="Sherwood A.V."/>
            <person name="Lopez-Montes A."/>
            <person name="Asiedu R."/>
            <person name="Jamnadass R."/>
            <person name="Muchugi A."/>
            <person name="Goodstein D."/>
            <person name="Egesi C.N."/>
            <person name="Featherston J."/>
            <person name="Asfaw A."/>
            <person name="Simpson G.G."/>
            <person name="Dolezel J."/>
            <person name="Hendre P.S."/>
            <person name="Van Deynze A."/>
            <person name="Kumar P.L."/>
            <person name="Obidiegwu J.E."/>
            <person name="Bhattacharjee R."/>
            <person name="Rokhsar D.S."/>
        </authorList>
    </citation>
    <scope>NUCLEOTIDE SEQUENCE [LARGE SCALE GENOMIC DNA]</scope>
    <source>
        <strain evidence="2">cv. TDa95/00328</strain>
    </source>
</reference>
<name>A0ACB7W4K6_DIOAL</name>
<organism evidence="1 2">
    <name type="scientific">Dioscorea alata</name>
    <name type="common">Purple yam</name>
    <dbReference type="NCBI Taxonomy" id="55571"/>
    <lineage>
        <taxon>Eukaryota</taxon>
        <taxon>Viridiplantae</taxon>
        <taxon>Streptophyta</taxon>
        <taxon>Embryophyta</taxon>
        <taxon>Tracheophyta</taxon>
        <taxon>Spermatophyta</taxon>
        <taxon>Magnoliopsida</taxon>
        <taxon>Liliopsida</taxon>
        <taxon>Dioscoreales</taxon>
        <taxon>Dioscoreaceae</taxon>
        <taxon>Dioscorea</taxon>
    </lineage>
</organism>
<keyword evidence="1" id="KW-0378">Hydrolase</keyword>
<accession>A0ACB7W4K6</accession>
<dbReference type="EC" id="3.5.1.53" evidence="1"/>
<protein>
    <submittedName>
        <fullName evidence="1">N-carbamoylputrescine amidase protein</fullName>
        <ecNumber evidence="1">3.5.1.53</ecNumber>
    </submittedName>
</protein>
<sequence>MRVMQGHAGANLYPLLLQVPLVASIKLERRLLKLNMVTAPFPSMAFILGSIGETVALANNKDKDILGAKFDLNKVKSKRHNWGVFRDRRMKLYKKNSRPLKAIVRSIAQKLITTEAMLKQIIVSLFSSPSTPKQRKGMLTMTATRDTYKRSLEGGKRGMLSILIFLGPSSDYSFGILLSRLKPSVPDRCVHLVSPTRERW</sequence>
<evidence type="ECO:0000313" key="1">
    <source>
        <dbReference type="EMBL" id="KAH7682485.1"/>
    </source>
</evidence>
<comment type="caution">
    <text evidence="1">The sequence shown here is derived from an EMBL/GenBank/DDBJ whole genome shotgun (WGS) entry which is preliminary data.</text>
</comment>
<proteinExistence type="predicted"/>
<gene>
    <name evidence="1" type="ORF">IHE45_05G124900</name>
</gene>